<gene>
    <name evidence="3" type="ORF">FRX48_02743</name>
</gene>
<name>A0A5M8PTP9_9LECA</name>
<dbReference type="Proteomes" id="UP000324767">
    <property type="component" value="Unassembled WGS sequence"/>
</dbReference>
<dbReference type="AlphaFoldDB" id="A0A5M8PTP9"/>
<sequence>MPFTLLLQLLLFITPLTLATPSRLNLTAISSKNGASTLECWQLTSPLITSTQAGTSGAAFTQLGATRNTSYAIIPAKFNGGLHNAPVVQYVAFLSGKAQISLPNSTQEATIYGGKEGLIIAADTVNVSAKGHITVYPSERETIAVQIPTADGEVPPHTVLDQGSCKSRDLRSRKNA</sequence>
<dbReference type="OrthoDB" id="3223416at2759"/>
<evidence type="ECO:0000256" key="1">
    <source>
        <dbReference type="SAM" id="MobiDB-lite"/>
    </source>
</evidence>
<protein>
    <recommendedName>
        <fullName evidence="5">Small secreted protein</fullName>
    </recommendedName>
</protein>
<feature type="chain" id="PRO_5024325493" description="Small secreted protein" evidence="2">
    <location>
        <begin position="20"/>
        <end position="176"/>
    </location>
</feature>
<evidence type="ECO:0000313" key="4">
    <source>
        <dbReference type="Proteomes" id="UP000324767"/>
    </source>
</evidence>
<comment type="caution">
    <text evidence="3">The sequence shown here is derived from an EMBL/GenBank/DDBJ whole genome shotgun (WGS) entry which is preliminary data.</text>
</comment>
<keyword evidence="2" id="KW-0732">Signal</keyword>
<reference evidence="3 4" key="1">
    <citation type="submission" date="2019-09" db="EMBL/GenBank/DDBJ databases">
        <title>The hologenome of the rock-dwelling lichen Lasallia pustulata.</title>
        <authorList>
            <person name="Greshake Tzovaras B."/>
            <person name="Segers F."/>
            <person name="Bicker A."/>
            <person name="Dal Grande F."/>
            <person name="Otte J."/>
            <person name="Hankeln T."/>
            <person name="Schmitt I."/>
            <person name="Ebersberger I."/>
        </authorList>
    </citation>
    <scope>NUCLEOTIDE SEQUENCE [LARGE SCALE GENOMIC DNA]</scope>
    <source>
        <strain evidence="3">A1-1</strain>
    </source>
</reference>
<organism evidence="3 4">
    <name type="scientific">Lasallia pustulata</name>
    <dbReference type="NCBI Taxonomy" id="136370"/>
    <lineage>
        <taxon>Eukaryota</taxon>
        <taxon>Fungi</taxon>
        <taxon>Dikarya</taxon>
        <taxon>Ascomycota</taxon>
        <taxon>Pezizomycotina</taxon>
        <taxon>Lecanoromycetes</taxon>
        <taxon>OSLEUM clade</taxon>
        <taxon>Umbilicariomycetidae</taxon>
        <taxon>Umbilicariales</taxon>
        <taxon>Umbilicariaceae</taxon>
        <taxon>Lasallia</taxon>
    </lineage>
</organism>
<evidence type="ECO:0008006" key="5">
    <source>
        <dbReference type="Google" id="ProtNLM"/>
    </source>
</evidence>
<dbReference type="EMBL" id="VXIT01000004">
    <property type="protein sequence ID" value="KAA6413000.1"/>
    <property type="molecule type" value="Genomic_DNA"/>
</dbReference>
<feature type="compositionally biased region" description="Basic and acidic residues" evidence="1">
    <location>
        <begin position="166"/>
        <end position="176"/>
    </location>
</feature>
<feature type="signal peptide" evidence="2">
    <location>
        <begin position="1"/>
        <end position="19"/>
    </location>
</feature>
<evidence type="ECO:0000313" key="3">
    <source>
        <dbReference type="EMBL" id="KAA6413000.1"/>
    </source>
</evidence>
<proteinExistence type="predicted"/>
<accession>A0A5M8PTP9</accession>
<evidence type="ECO:0000256" key="2">
    <source>
        <dbReference type="SAM" id="SignalP"/>
    </source>
</evidence>
<feature type="region of interest" description="Disordered" evidence="1">
    <location>
        <begin position="154"/>
        <end position="176"/>
    </location>
</feature>